<evidence type="ECO:0000256" key="1">
    <source>
        <dbReference type="SAM" id="SignalP"/>
    </source>
</evidence>
<evidence type="ECO:0008006" key="4">
    <source>
        <dbReference type="Google" id="ProtNLM"/>
    </source>
</evidence>
<comment type="caution">
    <text evidence="2">The sequence shown here is derived from an EMBL/GenBank/DDBJ whole genome shotgun (WGS) entry which is preliminary data.</text>
</comment>
<feature type="chain" id="PRO_5016045095" description="PEP-CTERM protein-sorting domain-containing protein" evidence="1">
    <location>
        <begin position="23"/>
        <end position="210"/>
    </location>
</feature>
<name>A0A2W4RRZ4_9GAMM</name>
<reference evidence="2 3" key="1">
    <citation type="journal article" date="2018" name="Aquat. Microb. Ecol.">
        <title>Gammaproteobacterial methanotrophs dominate.</title>
        <authorList>
            <person name="Rissanen A.J."/>
            <person name="Saarenheimo J."/>
            <person name="Tiirola M."/>
            <person name="Peura S."/>
            <person name="Aalto S.L."/>
            <person name="Karvinen A."/>
            <person name="Nykanen H."/>
        </authorList>
    </citation>
    <scope>NUCLEOTIDE SEQUENCE [LARGE SCALE GENOMIC DNA]</scope>
    <source>
        <strain evidence="2">AMbin10</strain>
    </source>
</reference>
<evidence type="ECO:0000313" key="2">
    <source>
        <dbReference type="EMBL" id="PZN84209.1"/>
    </source>
</evidence>
<protein>
    <recommendedName>
        <fullName evidence="4">PEP-CTERM protein-sorting domain-containing protein</fullName>
    </recommendedName>
</protein>
<gene>
    <name evidence="2" type="ORF">DM484_03145</name>
</gene>
<accession>A0A2W4RRZ4</accession>
<dbReference type="Proteomes" id="UP000249396">
    <property type="component" value="Unassembled WGS sequence"/>
</dbReference>
<keyword evidence="1" id="KW-0732">Signal</keyword>
<dbReference type="EMBL" id="QJPH01000161">
    <property type="protein sequence ID" value="PZN84209.1"/>
    <property type="molecule type" value="Genomic_DNA"/>
</dbReference>
<proteinExistence type="predicted"/>
<organism evidence="2 3">
    <name type="scientific">Candidatus Methylumidiphilus alinenensis</name>
    <dbReference type="NCBI Taxonomy" id="2202197"/>
    <lineage>
        <taxon>Bacteria</taxon>
        <taxon>Pseudomonadati</taxon>
        <taxon>Pseudomonadota</taxon>
        <taxon>Gammaproteobacteria</taxon>
        <taxon>Methylococcales</taxon>
        <taxon>Candidatus Methylumidiphilus</taxon>
    </lineage>
</organism>
<dbReference type="AlphaFoldDB" id="A0A2W4RRZ4"/>
<feature type="signal peptide" evidence="1">
    <location>
        <begin position="1"/>
        <end position="22"/>
    </location>
</feature>
<evidence type="ECO:0000313" key="3">
    <source>
        <dbReference type="Proteomes" id="UP000249396"/>
    </source>
</evidence>
<sequence length="210" mass="22123">MNKKPLIPLFLTLGFAAGSASADTIVYDNGPINGTINAYNIYFGFAITDSFTLSSNASVHDFDNLGLWVYPGAQPTSVDFLITTAAFGGITVDSGTAALSSVQVGTGFGYYPIYSSSFNIPSLPLSAGTYWLQLQNAVTTNGSHVYWDINYGPSTAYLQPYGYGTYAIGSESFQVTATPTPIPAALWLVGSGLAGVFGFARRKAGKDTQA</sequence>